<keyword evidence="4" id="KW-0274">FAD</keyword>
<dbReference type="InterPro" id="IPR006076">
    <property type="entry name" value="FAD-dep_OxRdtase"/>
</dbReference>
<dbReference type="Gene3D" id="3.50.50.60">
    <property type="entry name" value="FAD/NAD(P)-binding domain"/>
    <property type="match status" value="1"/>
</dbReference>
<evidence type="ECO:0000259" key="6">
    <source>
        <dbReference type="Pfam" id="PF01266"/>
    </source>
</evidence>
<dbReference type="InterPro" id="IPR036188">
    <property type="entry name" value="FAD/NAD-bd_sf"/>
</dbReference>
<evidence type="ECO:0000256" key="1">
    <source>
        <dbReference type="ARBA" id="ARBA00001974"/>
    </source>
</evidence>
<sequence length="445" mass="48620">MSSSTNKTTYLIVGSGVFGASTALHLVKSSGPLPKVILLDRDHFSAPRRVAASWDWNKVIRSDYASSPLSTKLALEAQQLWRTDPLFSPYYHECGSYWASHSDFRDVADRNMKEGGMETGGKVYAVDEARLLYKGVFKDGNYSQVNGVLVNTKSGYAEAKEALEATIEEAVRLGVTYLTGEVASLLFEGDDRLRCSGVRLDDGTAIEADKVILSTGAYTAKLLMDSAPHNPEIHAGDRILAVGVTEGLSVLTPEGAKGVRMEELPVAVNDNPRGKGFEVGCQPFPKLNSFKYWGNMLFRNTITHPLTGIAISAPPAGPDYSQYVVTPVLERDVLSAPRSIFGPGMAEYSVKEQIFRVCWDAVTPTRDFVIAPHSGADGLFIATCGSFHGFKFLPVIGKYVVEMLSGELDPALQQKWAWDREVTGDYGGKDFIAEYRSFVPEVMST</sequence>
<comment type="caution">
    <text evidence="7">The sequence shown here is derived from an EMBL/GenBank/DDBJ whole genome shotgun (WGS) entry which is preliminary data.</text>
</comment>
<evidence type="ECO:0000313" key="7">
    <source>
        <dbReference type="EMBL" id="KAK4462863.1"/>
    </source>
</evidence>
<dbReference type="GO" id="GO:0051698">
    <property type="term" value="F:saccharopine oxidase activity"/>
    <property type="evidence" value="ECO:0007669"/>
    <property type="project" value="TreeGrafter"/>
</dbReference>
<dbReference type="PANTHER" id="PTHR10961">
    <property type="entry name" value="PEROXISOMAL SARCOSINE OXIDASE"/>
    <property type="match status" value="1"/>
</dbReference>
<accession>A0AAV9HR93</accession>
<keyword evidence="8" id="KW-1185">Reference proteome</keyword>
<proteinExistence type="inferred from homology"/>
<dbReference type="PANTHER" id="PTHR10961:SF37">
    <property type="entry name" value="FAD DEPENDENT OXIDOREDUCTASE DOMAIN-CONTAINING PROTEIN"/>
    <property type="match status" value="1"/>
</dbReference>
<comment type="similarity">
    <text evidence="2">Belongs to the MSOX/MTOX family.</text>
</comment>
<dbReference type="EMBL" id="MU864966">
    <property type="protein sequence ID" value="KAK4462863.1"/>
    <property type="molecule type" value="Genomic_DNA"/>
</dbReference>
<dbReference type="Proteomes" id="UP001321749">
    <property type="component" value="Unassembled WGS sequence"/>
</dbReference>
<comment type="cofactor">
    <cofactor evidence="1">
        <name>FAD</name>
        <dbReference type="ChEBI" id="CHEBI:57692"/>
    </cofactor>
</comment>
<reference evidence="7" key="2">
    <citation type="submission" date="2023-06" db="EMBL/GenBank/DDBJ databases">
        <authorList>
            <consortium name="Lawrence Berkeley National Laboratory"/>
            <person name="Mondo S.J."/>
            <person name="Hensen N."/>
            <person name="Bonometti L."/>
            <person name="Westerberg I."/>
            <person name="Brannstrom I.O."/>
            <person name="Guillou S."/>
            <person name="Cros-Aarteil S."/>
            <person name="Calhoun S."/>
            <person name="Haridas S."/>
            <person name="Kuo A."/>
            <person name="Pangilinan J."/>
            <person name="Riley R."/>
            <person name="Labutti K."/>
            <person name="Andreopoulos B."/>
            <person name="Lipzen A."/>
            <person name="Chen C."/>
            <person name="Yanf M."/>
            <person name="Daum C."/>
            <person name="Ng V."/>
            <person name="Clum A."/>
            <person name="Steindorff A."/>
            <person name="Ohm R."/>
            <person name="Martin F."/>
            <person name="Silar P."/>
            <person name="Natvig D."/>
            <person name="Lalanne C."/>
            <person name="Gautier V."/>
            <person name="Ament-Velasquez S.L."/>
            <person name="Kruys A."/>
            <person name="Hutchinson M.I."/>
            <person name="Powell A.J."/>
            <person name="Barry K."/>
            <person name="Miller A.N."/>
            <person name="Grigoriev I.V."/>
            <person name="Debuchy R."/>
            <person name="Gladieux P."/>
            <person name="Thoren M.H."/>
            <person name="Johannesson H."/>
        </authorList>
    </citation>
    <scope>NUCLEOTIDE SEQUENCE</scope>
    <source>
        <strain evidence="7">PSN324</strain>
    </source>
</reference>
<dbReference type="Gene3D" id="3.30.9.10">
    <property type="entry name" value="D-Amino Acid Oxidase, subunit A, domain 2"/>
    <property type="match status" value="1"/>
</dbReference>
<keyword evidence="3" id="KW-0285">Flavoprotein</keyword>
<dbReference type="Pfam" id="PF01266">
    <property type="entry name" value="DAO"/>
    <property type="match status" value="1"/>
</dbReference>
<dbReference type="AlphaFoldDB" id="A0AAV9HR93"/>
<organism evidence="7 8">
    <name type="scientific">Cladorrhinum samala</name>
    <dbReference type="NCBI Taxonomy" id="585594"/>
    <lineage>
        <taxon>Eukaryota</taxon>
        <taxon>Fungi</taxon>
        <taxon>Dikarya</taxon>
        <taxon>Ascomycota</taxon>
        <taxon>Pezizomycotina</taxon>
        <taxon>Sordariomycetes</taxon>
        <taxon>Sordariomycetidae</taxon>
        <taxon>Sordariales</taxon>
        <taxon>Podosporaceae</taxon>
        <taxon>Cladorrhinum</taxon>
    </lineage>
</organism>
<keyword evidence="5" id="KW-0560">Oxidoreductase</keyword>
<dbReference type="GO" id="GO:0050660">
    <property type="term" value="F:flavin adenine dinucleotide binding"/>
    <property type="evidence" value="ECO:0007669"/>
    <property type="project" value="InterPro"/>
</dbReference>
<dbReference type="SUPFAM" id="SSF51905">
    <property type="entry name" value="FAD/NAD(P)-binding domain"/>
    <property type="match status" value="1"/>
</dbReference>
<evidence type="ECO:0000256" key="4">
    <source>
        <dbReference type="ARBA" id="ARBA00022827"/>
    </source>
</evidence>
<dbReference type="InterPro" id="IPR045170">
    <property type="entry name" value="MTOX"/>
</dbReference>
<evidence type="ECO:0000313" key="8">
    <source>
        <dbReference type="Proteomes" id="UP001321749"/>
    </source>
</evidence>
<name>A0AAV9HR93_9PEZI</name>
<reference evidence="7" key="1">
    <citation type="journal article" date="2023" name="Mol. Phylogenet. Evol.">
        <title>Genome-scale phylogeny and comparative genomics of the fungal order Sordariales.</title>
        <authorList>
            <person name="Hensen N."/>
            <person name="Bonometti L."/>
            <person name="Westerberg I."/>
            <person name="Brannstrom I.O."/>
            <person name="Guillou S."/>
            <person name="Cros-Aarteil S."/>
            <person name="Calhoun S."/>
            <person name="Haridas S."/>
            <person name="Kuo A."/>
            <person name="Mondo S."/>
            <person name="Pangilinan J."/>
            <person name="Riley R."/>
            <person name="LaButti K."/>
            <person name="Andreopoulos B."/>
            <person name="Lipzen A."/>
            <person name="Chen C."/>
            <person name="Yan M."/>
            <person name="Daum C."/>
            <person name="Ng V."/>
            <person name="Clum A."/>
            <person name="Steindorff A."/>
            <person name="Ohm R.A."/>
            <person name="Martin F."/>
            <person name="Silar P."/>
            <person name="Natvig D.O."/>
            <person name="Lalanne C."/>
            <person name="Gautier V."/>
            <person name="Ament-Velasquez S.L."/>
            <person name="Kruys A."/>
            <person name="Hutchinson M.I."/>
            <person name="Powell A.J."/>
            <person name="Barry K."/>
            <person name="Miller A.N."/>
            <person name="Grigoriev I.V."/>
            <person name="Debuchy R."/>
            <person name="Gladieux P."/>
            <person name="Hiltunen Thoren M."/>
            <person name="Johannesson H."/>
        </authorList>
    </citation>
    <scope>NUCLEOTIDE SEQUENCE</scope>
    <source>
        <strain evidence="7">PSN324</strain>
    </source>
</reference>
<gene>
    <name evidence="7" type="ORF">QBC42DRAFT_266877</name>
</gene>
<protein>
    <submittedName>
        <fullName evidence="7">FAD dependent oxidoreductase</fullName>
    </submittedName>
</protein>
<evidence type="ECO:0000256" key="2">
    <source>
        <dbReference type="ARBA" id="ARBA00010989"/>
    </source>
</evidence>
<evidence type="ECO:0000256" key="5">
    <source>
        <dbReference type="ARBA" id="ARBA00023002"/>
    </source>
</evidence>
<feature type="domain" description="FAD dependent oxidoreductase" evidence="6">
    <location>
        <begin position="10"/>
        <end position="403"/>
    </location>
</feature>
<dbReference type="GO" id="GO:0008115">
    <property type="term" value="F:sarcosine oxidase activity"/>
    <property type="evidence" value="ECO:0007669"/>
    <property type="project" value="TreeGrafter"/>
</dbReference>
<evidence type="ECO:0000256" key="3">
    <source>
        <dbReference type="ARBA" id="ARBA00022630"/>
    </source>
</evidence>